<dbReference type="Gene3D" id="1.10.1200.10">
    <property type="entry name" value="ACP-like"/>
    <property type="match status" value="1"/>
</dbReference>
<dbReference type="InterPro" id="IPR010080">
    <property type="entry name" value="Thioester_reductase-like_dom"/>
</dbReference>
<dbReference type="GO" id="GO:0072330">
    <property type="term" value="P:monocarboxylic acid biosynthetic process"/>
    <property type="evidence" value="ECO:0007669"/>
    <property type="project" value="UniProtKB-ARBA"/>
</dbReference>
<dbReference type="GO" id="GO:0044550">
    <property type="term" value="P:secondary metabolite biosynthetic process"/>
    <property type="evidence" value="ECO:0007669"/>
    <property type="project" value="UniProtKB-ARBA"/>
</dbReference>
<dbReference type="SUPFAM" id="SSF51735">
    <property type="entry name" value="NAD(P)-binding Rossmann-fold domains"/>
    <property type="match status" value="1"/>
</dbReference>
<comment type="caution">
    <text evidence="7">The sequence shown here is derived from an EMBL/GenBank/DDBJ whole genome shotgun (WGS) entry which is preliminary data.</text>
</comment>
<feature type="region of interest" description="Disordered" evidence="5">
    <location>
        <begin position="989"/>
        <end position="1010"/>
    </location>
</feature>
<dbReference type="Gene3D" id="3.30.559.30">
    <property type="entry name" value="Nonribosomal peptide synthetase, condensation domain"/>
    <property type="match status" value="1"/>
</dbReference>
<dbReference type="InterPro" id="IPR013120">
    <property type="entry name" value="FAR_NAD-bd"/>
</dbReference>
<dbReference type="NCBIfam" id="TIGR01733">
    <property type="entry name" value="AA-adenyl-dom"/>
    <property type="match status" value="1"/>
</dbReference>
<dbReference type="PANTHER" id="PTHR44845:SF6">
    <property type="entry name" value="BETA-ALANINE-ACTIVATING ENZYME"/>
    <property type="match status" value="1"/>
</dbReference>
<dbReference type="PROSITE" id="PS00455">
    <property type="entry name" value="AMP_BINDING"/>
    <property type="match status" value="1"/>
</dbReference>
<dbReference type="PROSITE" id="PS50075">
    <property type="entry name" value="CARRIER"/>
    <property type="match status" value="1"/>
</dbReference>
<organism evidence="7 8">
    <name type="scientific">Nocardia colli</name>
    <dbReference type="NCBI Taxonomy" id="2545717"/>
    <lineage>
        <taxon>Bacteria</taxon>
        <taxon>Bacillati</taxon>
        <taxon>Actinomycetota</taxon>
        <taxon>Actinomycetes</taxon>
        <taxon>Mycobacteriales</taxon>
        <taxon>Nocardiaceae</taxon>
        <taxon>Nocardia</taxon>
    </lineage>
</organism>
<dbReference type="OrthoDB" id="4434566at2"/>
<comment type="cofactor">
    <cofactor evidence="1">
        <name>pantetheine 4'-phosphate</name>
        <dbReference type="ChEBI" id="CHEBI:47942"/>
    </cofactor>
</comment>
<protein>
    <submittedName>
        <fullName evidence="7">Amino acid adenylation domain-containing protein</fullName>
    </submittedName>
</protein>
<evidence type="ECO:0000256" key="5">
    <source>
        <dbReference type="SAM" id="MobiDB-lite"/>
    </source>
</evidence>
<proteinExistence type="predicted"/>
<name>A0A5N0EK50_9NOCA</name>
<dbReference type="EMBL" id="VXLC01000004">
    <property type="protein sequence ID" value="KAA8888405.1"/>
    <property type="molecule type" value="Genomic_DNA"/>
</dbReference>
<dbReference type="Pfam" id="PF13193">
    <property type="entry name" value="AMP-binding_C"/>
    <property type="match status" value="1"/>
</dbReference>
<dbReference type="RefSeq" id="WP_150402570.1">
    <property type="nucleotide sequence ID" value="NZ_VXLC01000004.1"/>
</dbReference>
<dbReference type="InterPro" id="IPR010071">
    <property type="entry name" value="AA_adenyl_dom"/>
</dbReference>
<dbReference type="InterPro" id="IPR000873">
    <property type="entry name" value="AMP-dep_synth/lig_dom"/>
</dbReference>
<dbReference type="CDD" id="cd05235">
    <property type="entry name" value="SDR_e1"/>
    <property type="match status" value="1"/>
</dbReference>
<dbReference type="Proteomes" id="UP000323876">
    <property type="component" value="Unassembled WGS sequence"/>
</dbReference>
<dbReference type="InterPro" id="IPR001242">
    <property type="entry name" value="Condensation_dom"/>
</dbReference>
<dbReference type="UniPathway" id="UPA00011"/>
<evidence type="ECO:0000256" key="4">
    <source>
        <dbReference type="ARBA" id="ARBA00022598"/>
    </source>
</evidence>
<evidence type="ECO:0000313" key="7">
    <source>
        <dbReference type="EMBL" id="KAA8888405.1"/>
    </source>
</evidence>
<dbReference type="Gene3D" id="3.30.300.30">
    <property type="match status" value="1"/>
</dbReference>
<dbReference type="Pfam" id="PF00550">
    <property type="entry name" value="PP-binding"/>
    <property type="match status" value="1"/>
</dbReference>
<gene>
    <name evidence="7" type="ORF">F3087_15375</name>
</gene>
<dbReference type="NCBIfam" id="TIGR01746">
    <property type="entry name" value="Thioester-redct"/>
    <property type="match status" value="1"/>
</dbReference>
<evidence type="ECO:0000256" key="3">
    <source>
        <dbReference type="ARBA" id="ARBA00022553"/>
    </source>
</evidence>
<dbReference type="InterPro" id="IPR036736">
    <property type="entry name" value="ACP-like_sf"/>
</dbReference>
<dbReference type="SUPFAM" id="SSF47336">
    <property type="entry name" value="ACP-like"/>
    <property type="match status" value="1"/>
</dbReference>
<evidence type="ECO:0000313" key="8">
    <source>
        <dbReference type="Proteomes" id="UP000323876"/>
    </source>
</evidence>
<dbReference type="Gene3D" id="3.40.50.12780">
    <property type="entry name" value="N-terminal domain of ligase-like"/>
    <property type="match status" value="1"/>
</dbReference>
<dbReference type="Pfam" id="PF00668">
    <property type="entry name" value="Condensation"/>
    <property type="match status" value="1"/>
</dbReference>
<dbReference type="Gene3D" id="3.40.50.720">
    <property type="entry name" value="NAD(P)-binding Rossmann-like Domain"/>
    <property type="match status" value="1"/>
</dbReference>
<dbReference type="InterPro" id="IPR045851">
    <property type="entry name" value="AMP-bd_C_sf"/>
</dbReference>
<dbReference type="FunFam" id="2.30.38.10:FF:000001">
    <property type="entry name" value="Non-ribosomal peptide synthetase PvdI"/>
    <property type="match status" value="1"/>
</dbReference>
<dbReference type="InterPro" id="IPR025110">
    <property type="entry name" value="AMP-bd_C"/>
</dbReference>
<dbReference type="FunFam" id="1.10.1200.10:FF:000016">
    <property type="entry name" value="Non-ribosomal peptide synthase"/>
    <property type="match status" value="1"/>
</dbReference>
<evidence type="ECO:0000256" key="2">
    <source>
        <dbReference type="ARBA" id="ARBA00022450"/>
    </source>
</evidence>
<dbReference type="SUPFAM" id="SSF52777">
    <property type="entry name" value="CoA-dependent acyltransferases"/>
    <property type="match status" value="2"/>
</dbReference>
<reference evidence="7 8" key="1">
    <citation type="submission" date="2019-09" db="EMBL/GenBank/DDBJ databases">
        <authorList>
            <person name="Wang X."/>
        </authorList>
    </citation>
    <scope>NUCLEOTIDE SEQUENCE [LARGE SCALE GENOMIC DNA]</scope>
    <source>
        <strain evidence="7 8">CICC 11023</strain>
    </source>
</reference>
<dbReference type="PANTHER" id="PTHR44845">
    <property type="entry name" value="CARRIER DOMAIN-CONTAINING PROTEIN"/>
    <property type="match status" value="1"/>
</dbReference>
<accession>A0A5N0EK50</accession>
<dbReference type="Pfam" id="PF00501">
    <property type="entry name" value="AMP-binding"/>
    <property type="match status" value="1"/>
</dbReference>
<dbReference type="InterPro" id="IPR023213">
    <property type="entry name" value="CAT-like_dom_sf"/>
</dbReference>
<keyword evidence="3" id="KW-0597">Phosphoprotein</keyword>
<feature type="domain" description="Carrier" evidence="6">
    <location>
        <begin position="1008"/>
        <end position="1083"/>
    </location>
</feature>
<dbReference type="GO" id="GO:0008610">
    <property type="term" value="P:lipid biosynthetic process"/>
    <property type="evidence" value="ECO:0007669"/>
    <property type="project" value="UniProtKB-ARBA"/>
</dbReference>
<dbReference type="InterPro" id="IPR020845">
    <property type="entry name" value="AMP-binding_CS"/>
</dbReference>
<dbReference type="SUPFAM" id="SSF56801">
    <property type="entry name" value="Acetyl-CoA synthetase-like"/>
    <property type="match status" value="1"/>
</dbReference>
<keyword evidence="2" id="KW-0596">Phosphopantetheine</keyword>
<keyword evidence="8" id="KW-1185">Reference proteome</keyword>
<dbReference type="Gene3D" id="3.30.559.10">
    <property type="entry name" value="Chloramphenicol acetyltransferase-like domain"/>
    <property type="match status" value="1"/>
</dbReference>
<dbReference type="Pfam" id="PF07993">
    <property type="entry name" value="NAD_binding_4"/>
    <property type="match status" value="1"/>
</dbReference>
<dbReference type="InterPro" id="IPR036291">
    <property type="entry name" value="NAD(P)-bd_dom_sf"/>
</dbReference>
<keyword evidence="4" id="KW-0436">Ligase</keyword>
<dbReference type="GO" id="GO:0016874">
    <property type="term" value="F:ligase activity"/>
    <property type="evidence" value="ECO:0007669"/>
    <property type="project" value="UniProtKB-KW"/>
</dbReference>
<dbReference type="CDD" id="cd05930">
    <property type="entry name" value="A_NRPS"/>
    <property type="match status" value="1"/>
</dbReference>
<evidence type="ECO:0000256" key="1">
    <source>
        <dbReference type="ARBA" id="ARBA00001957"/>
    </source>
</evidence>
<sequence>MVGIARATGRAVSSARPLTSAQLGVWLGQQLDPTAAVFNIAEYVEISGAIAVGHLVNAIRSAVDEAAALHVRFVEDGPGQVVESPAWEVRVVDVSEESDPLRAALDLMNRDVSQPVSLTGDVLFAHIVFRLDARRTLWYHRVHHILLDGYGMALIARRVAELYSAFVAGTLPPAYAFGSWDAVVAADAAYAESADLDRDRKFWLDYLRDRPAPVTLSGAAPRSTSVAGRALREFTTLDTETVALLRRVAETSRANWTDVLTAAIAAYVHRMTGAAEVCLALPVMLRTGTPALRVPCMTLNGVALWADFADDPTLIDLTGRVARHLVRSRRHQRYRSEQVRRDLGLVGSDRSMYGPSVNLMLFDYDLRFGECAGAVHNVTAGMIDDLVFNLYDRIDGAGPTLYLDGHPGAYTAVELATHLRRFTTFLRRILDRPDQPLDAADLFLPGEREWVHANSRGIDRPRPDSTVPDLLAAQVARTSTAVALVADGARHTLTYAELAARTREISAALTTAGTRRGDAVAVLLPRTSDAIAALFAVLACGATYVPLDPGQPAPRSALLLEGLEGGGAELSAIITTTALAVPIPDALLHRALLLDELPVTTTTSAIAGDAQSNAIPDSTSAARSGPVNPARAAVPLRAHPPTRLHPEQPAWVIHTSGTTGTPKAVLISHRSVANLYHHHRENLIEPAVAARGGRRMRAALTASMTFDTAWEGLLWLLAGHELHFIDDDLRRDPDGLVRYIRDQRIDFLDVTPTFARELLNAGLLTGAHRPTVIALGGEAADPALWTALRAEPGLAVYNLYGPTECTVDATWTGIEAHPQPSIGVPVTNGRCYVLDRSLQLVPPGVVGELYVGGIPVGQGYLGQPAATATRFVADPLATTGSRLYRTGDLVRWHRDGHLEYLGRGDSQMSLRGYRIEVGEVEAALAAHAQVDAAAVRIHAEVLVAYVVPTQGAGEPETQSLRLHMAGRLPDYMVPSVYVTLDRLPHTTNGKLDRAALPTPPDAEFTDRPAGTPTERALARLFAEALEVESVGIDDDFFARGGHSLRAARVLNGIREAFGIRWDLRAMFDTPTVAGLAERLDSGRDRAESTWTAADLEADTQLDNTIRATAEAPAMLRTVLLTGATGFLGAFLLAALLERTDLHVCCLVRADDDRAALDRIESAFARYGLDTTWTDGGRVIAVAGDLALPQFGLAPERYQDLADTVDVILHNGARVHHFEPYSRLRPANVEGTERILRLATTGTPKAVHFVSSIDTAIAVDGNPPILTEDRRVAATSLPHNGYVASKWVAEGLMYAAADRGIPVTVYRPGRIGGHSTTGASGPDDAFWSLVRAMVVLEAVPAEIYDTGSINLTPVDWVAATITHLVAHRPTARTFHLTSQRSLTFATVVDALRDRGYPVEAIPAPIWHARLTAMADRASAQNDHSLTIARAHTAHLAPAGDAVIYGRDGLIDSVVPQPDFATALTAGIDYLIETRFLPPPPALAHRSRRHPC</sequence>
<dbReference type="InterPro" id="IPR009081">
    <property type="entry name" value="PP-bd_ACP"/>
</dbReference>
<evidence type="ECO:0000259" key="6">
    <source>
        <dbReference type="PROSITE" id="PS50075"/>
    </source>
</evidence>
<dbReference type="InterPro" id="IPR042099">
    <property type="entry name" value="ANL_N_sf"/>
</dbReference>